<evidence type="ECO:0000256" key="5">
    <source>
        <dbReference type="PROSITE-ProRule" id="PRU00723"/>
    </source>
</evidence>
<feature type="compositionally biased region" description="Polar residues" evidence="6">
    <location>
        <begin position="441"/>
        <end position="455"/>
    </location>
</feature>
<dbReference type="GO" id="GO:0008270">
    <property type="term" value="F:zinc ion binding"/>
    <property type="evidence" value="ECO:0007669"/>
    <property type="project" value="UniProtKB-KW"/>
</dbReference>
<dbReference type="InterPro" id="IPR000571">
    <property type="entry name" value="Znf_CCCH"/>
</dbReference>
<sequence>MRPDCRDFLRTGRCKYGESCKYNHPTNVESGGGVKPDDPSEPLFPVRPTEPPCQYFLKHGTCKFGQSCKFNHPSGCSLVDGGGGGGGSGSLPSGHLVFVTTNDASTHLMTSSTSVQVLPQRLNEPNCIYFLRNGKCKYGATCKFHHPLDAFNRNNQLRHAQTTNMSPTPNNATDKSLSAVSGGFPSQIQQQSVTYATASNISYLPSQRLHPITERARPQQPTHVLLPDGQIAVILDPQSLQHVTELSVQDRPKYYISQTDGSIETHPSLYQNNKPIVISPMLTATTRSISSTTFDSCIDLNNGHFQGQTTSRSPQMTGSAGNLSAYGSVDSGSNALGDREYSQQGSGQVRLEQVRLEQGRLGLGQASFPQYSAWPMNEGRVQSNQVRRSPSGAETFDSQRHVANIQKTSESAAMYFWPSSESLSSIPNTDHDIQAGRSYGSAPNFSPYGSSNSVGQAAHRSYSAERNAYADSSASSEQMRSRHGNNKERQESSGSDEGLTMMTSALLTMMDRHDSSSAAPEASAQPRPPHSHVTAATVSQNLSLSHEMYPSRSDQNLRERAAPARPPPGMSPPGMSNVHPGNSFDFKQHLNPPGSPLGRGGYFFGGYDEQPPSSPPWGVYREDL</sequence>
<dbReference type="Gene3D" id="4.10.1000.10">
    <property type="entry name" value="Zinc finger, CCCH-type"/>
    <property type="match status" value="2"/>
</dbReference>
<evidence type="ECO:0000259" key="7">
    <source>
        <dbReference type="PROSITE" id="PS50103"/>
    </source>
</evidence>
<evidence type="ECO:0000313" key="9">
    <source>
        <dbReference type="Proteomes" id="UP001530315"/>
    </source>
</evidence>
<dbReference type="PROSITE" id="PS50103">
    <property type="entry name" value="ZF_C3H1"/>
    <property type="match status" value="3"/>
</dbReference>
<keyword evidence="4" id="KW-0238">DNA-binding</keyword>
<evidence type="ECO:0000256" key="4">
    <source>
        <dbReference type="ARBA" id="ARBA00023125"/>
    </source>
</evidence>
<dbReference type="PANTHER" id="PTHR12506">
    <property type="entry name" value="PROTEIN PHOSPHATASE RELATED"/>
    <property type="match status" value="1"/>
</dbReference>
<feature type="domain" description="C3H1-type" evidence="7">
    <location>
        <begin position="1"/>
        <end position="27"/>
    </location>
</feature>
<proteinExistence type="predicted"/>
<keyword evidence="1 5" id="KW-0479">Metal-binding</keyword>
<evidence type="ECO:0000256" key="6">
    <source>
        <dbReference type="SAM" id="MobiDB-lite"/>
    </source>
</evidence>
<organism evidence="8 9">
    <name type="scientific">Stephanodiscus triporus</name>
    <dbReference type="NCBI Taxonomy" id="2934178"/>
    <lineage>
        <taxon>Eukaryota</taxon>
        <taxon>Sar</taxon>
        <taxon>Stramenopiles</taxon>
        <taxon>Ochrophyta</taxon>
        <taxon>Bacillariophyta</taxon>
        <taxon>Coscinodiscophyceae</taxon>
        <taxon>Thalassiosirophycidae</taxon>
        <taxon>Stephanodiscales</taxon>
        <taxon>Stephanodiscaceae</taxon>
        <taxon>Stephanodiscus</taxon>
    </lineage>
</organism>
<protein>
    <recommendedName>
        <fullName evidence="7">C3H1-type domain-containing protein</fullName>
    </recommendedName>
</protein>
<keyword evidence="9" id="KW-1185">Reference proteome</keyword>
<keyword evidence="2 5" id="KW-0863">Zinc-finger</keyword>
<dbReference type="AlphaFoldDB" id="A0ABD3PX63"/>
<feature type="compositionally biased region" description="Low complexity" evidence="6">
    <location>
        <begin position="516"/>
        <end position="525"/>
    </location>
</feature>
<name>A0ABD3PX63_9STRA</name>
<feature type="zinc finger region" description="C3H1-type" evidence="5">
    <location>
        <begin position="47"/>
        <end position="75"/>
    </location>
</feature>
<evidence type="ECO:0000256" key="1">
    <source>
        <dbReference type="ARBA" id="ARBA00022723"/>
    </source>
</evidence>
<dbReference type="Proteomes" id="UP001530315">
    <property type="component" value="Unassembled WGS sequence"/>
</dbReference>
<evidence type="ECO:0000256" key="3">
    <source>
        <dbReference type="ARBA" id="ARBA00022833"/>
    </source>
</evidence>
<dbReference type="GO" id="GO:0003677">
    <property type="term" value="F:DNA binding"/>
    <property type="evidence" value="ECO:0007669"/>
    <property type="project" value="UniProtKB-KW"/>
</dbReference>
<dbReference type="Pfam" id="PF00642">
    <property type="entry name" value="zf-CCCH"/>
    <property type="match status" value="3"/>
</dbReference>
<dbReference type="InterPro" id="IPR050974">
    <property type="entry name" value="Plant_ZF_CCCH"/>
</dbReference>
<feature type="region of interest" description="Disordered" evidence="6">
    <location>
        <begin position="305"/>
        <end position="347"/>
    </location>
</feature>
<comment type="caution">
    <text evidence="8">The sequence shown here is derived from an EMBL/GenBank/DDBJ whole genome shotgun (WGS) entry which is preliminary data.</text>
</comment>
<keyword evidence="3 5" id="KW-0862">Zinc</keyword>
<accession>A0ABD3PX63</accession>
<feature type="domain" description="C3H1-type" evidence="7">
    <location>
        <begin position="121"/>
        <end position="149"/>
    </location>
</feature>
<dbReference type="SMART" id="SM00356">
    <property type="entry name" value="ZnF_C3H1"/>
    <property type="match status" value="3"/>
</dbReference>
<feature type="zinc finger region" description="C3H1-type" evidence="5">
    <location>
        <begin position="1"/>
        <end position="27"/>
    </location>
</feature>
<feature type="domain" description="C3H1-type" evidence="7">
    <location>
        <begin position="47"/>
        <end position="75"/>
    </location>
</feature>
<reference evidence="8 9" key="1">
    <citation type="submission" date="2024-10" db="EMBL/GenBank/DDBJ databases">
        <title>Updated reference genomes for cyclostephanoid diatoms.</title>
        <authorList>
            <person name="Roberts W.R."/>
            <person name="Alverson A.J."/>
        </authorList>
    </citation>
    <scope>NUCLEOTIDE SEQUENCE [LARGE SCALE GENOMIC DNA]</scope>
    <source>
        <strain evidence="8 9">AJA276-08</strain>
    </source>
</reference>
<dbReference type="PANTHER" id="PTHR12506:SF50">
    <property type="entry name" value="ZINC FINGER CCCH DOMAIN-CONTAINING PROTEIN 26"/>
    <property type="match status" value="1"/>
</dbReference>
<dbReference type="InterPro" id="IPR036855">
    <property type="entry name" value="Znf_CCCH_sf"/>
</dbReference>
<dbReference type="EMBL" id="JALLAZ020000561">
    <property type="protein sequence ID" value="KAL3792274.1"/>
    <property type="molecule type" value="Genomic_DNA"/>
</dbReference>
<feature type="region of interest" description="Disordered" evidence="6">
    <location>
        <begin position="512"/>
        <end position="535"/>
    </location>
</feature>
<dbReference type="SUPFAM" id="SSF90229">
    <property type="entry name" value="CCCH zinc finger"/>
    <property type="match status" value="3"/>
</dbReference>
<gene>
    <name evidence="8" type="ORF">ACHAW5_001100</name>
</gene>
<feature type="compositionally biased region" description="Polar residues" evidence="6">
    <location>
        <begin position="305"/>
        <end position="322"/>
    </location>
</feature>
<dbReference type="GO" id="GO:0003729">
    <property type="term" value="F:mRNA binding"/>
    <property type="evidence" value="ECO:0007669"/>
    <property type="project" value="UniProtKB-ARBA"/>
</dbReference>
<feature type="region of interest" description="Disordered" evidence="6">
    <location>
        <begin position="423"/>
        <end position="498"/>
    </location>
</feature>
<feature type="region of interest" description="Disordered" evidence="6">
    <location>
        <begin position="550"/>
        <end position="624"/>
    </location>
</feature>
<feature type="zinc finger region" description="C3H1-type" evidence="5">
    <location>
        <begin position="121"/>
        <end position="149"/>
    </location>
</feature>
<evidence type="ECO:0000256" key="2">
    <source>
        <dbReference type="ARBA" id="ARBA00022771"/>
    </source>
</evidence>
<evidence type="ECO:0000313" key="8">
    <source>
        <dbReference type="EMBL" id="KAL3792274.1"/>
    </source>
</evidence>